<sequence>MKRVAPFLFLLVACNPYKALRPATADFAAGQGPAALSYKVPKGWKNVRSETDSAGRPVKLYDYGGGTVFYVAYAPKGGNIQPIPRDRHVPRLLPSGDTLYKEQSEQTGRIWREDVKGALRAGYINVKEGTSEALFDSAVNSVKAFR</sequence>
<organism evidence="2 3">
    <name type="scientific">Flaviaesturariibacter aridisoli</name>
    <dbReference type="NCBI Taxonomy" id="2545761"/>
    <lineage>
        <taxon>Bacteria</taxon>
        <taxon>Pseudomonadati</taxon>
        <taxon>Bacteroidota</taxon>
        <taxon>Chitinophagia</taxon>
        <taxon>Chitinophagales</taxon>
        <taxon>Chitinophagaceae</taxon>
        <taxon>Flaviaestuariibacter</taxon>
    </lineage>
</organism>
<evidence type="ECO:0000313" key="3">
    <source>
        <dbReference type="Proteomes" id="UP000295164"/>
    </source>
</evidence>
<protein>
    <submittedName>
        <fullName evidence="2">Uncharacterized protein</fullName>
    </submittedName>
</protein>
<proteinExistence type="predicted"/>
<dbReference type="AlphaFoldDB" id="A0A4R4E6N2"/>
<feature type="chain" id="PRO_5020610867" evidence="1">
    <location>
        <begin position="20"/>
        <end position="146"/>
    </location>
</feature>
<dbReference type="RefSeq" id="WP_131851096.1">
    <property type="nucleotide sequence ID" value="NZ_SKFH01000005.1"/>
</dbReference>
<reference evidence="2 3" key="1">
    <citation type="submission" date="2019-03" db="EMBL/GenBank/DDBJ databases">
        <authorList>
            <person name="Kim M.K.M."/>
        </authorList>
    </citation>
    <scope>NUCLEOTIDE SEQUENCE [LARGE SCALE GENOMIC DNA]</scope>
    <source>
        <strain evidence="2 3">17J68-15</strain>
    </source>
</reference>
<dbReference type="EMBL" id="SKFH01000005">
    <property type="protein sequence ID" value="TCZ73691.1"/>
    <property type="molecule type" value="Genomic_DNA"/>
</dbReference>
<name>A0A4R4E6N2_9BACT</name>
<gene>
    <name evidence="2" type="ORF">E0486_05255</name>
</gene>
<accession>A0A4R4E6N2</accession>
<comment type="caution">
    <text evidence="2">The sequence shown here is derived from an EMBL/GenBank/DDBJ whole genome shotgun (WGS) entry which is preliminary data.</text>
</comment>
<dbReference type="OrthoDB" id="677425at2"/>
<keyword evidence="1" id="KW-0732">Signal</keyword>
<evidence type="ECO:0000256" key="1">
    <source>
        <dbReference type="SAM" id="SignalP"/>
    </source>
</evidence>
<evidence type="ECO:0000313" key="2">
    <source>
        <dbReference type="EMBL" id="TCZ73691.1"/>
    </source>
</evidence>
<feature type="signal peptide" evidence="1">
    <location>
        <begin position="1"/>
        <end position="19"/>
    </location>
</feature>
<keyword evidence="3" id="KW-1185">Reference proteome</keyword>
<dbReference type="Proteomes" id="UP000295164">
    <property type="component" value="Unassembled WGS sequence"/>
</dbReference>